<proteinExistence type="predicted"/>
<dbReference type="Gene3D" id="3.30.70.100">
    <property type="match status" value="1"/>
</dbReference>
<dbReference type="Proteomes" id="UP000316199">
    <property type="component" value="Unassembled WGS sequence"/>
</dbReference>
<gene>
    <name evidence="2" type="ORF">EVA68_03600</name>
</gene>
<dbReference type="InterPro" id="IPR012577">
    <property type="entry name" value="NIPSNAP"/>
</dbReference>
<dbReference type="InterPro" id="IPR011008">
    <property type="entry name" value="Dimeric_a/b-barrel"/>
</dbReference>
<dbReference type="SUPFAM" id="SSF54909">
    <property type="entry name" value="Dimeric alpha+beta barrel"/>
    <property type="match status" value="1"/>
</dbReference>
<protein>
    <submittedName>
        <fullName evidence="2">NIPSNAP family containing protein</fullName>
    </submittedName>
</protein>
<accession>A0A520S2D1</accession>
<comment type="caution">
    <text evidence="2">The sequence shown here is derived from an EMBL/GenBank/DDBJ whole genome shotgun (WGS) entry which is preliminary data.</text>
</comment>
<dbReference type="Pfam" id="PF07978">
    <property type="entry name" value="NIPSNAP"/>
    <property type="match status" value="1"/>
</dbReference>
<evidence type="ECO:0000313" key="3">
    <source>
        <dbReference type="Proteomes" id="UP000316199"/>
    </source>
</evidence>
<evidence type="ECO:0000313" key="2">
    <source>
        <dbReference type="EMBL" id="RZO76637.1"/>
    </source>
</evidence>
<dbReference type="EMBL" id="SHAG01000009">
    <property type="protein sequence ID" value="RZO76637.1"/>
    <property type="molecule type" value="Genomic_DNA"/>
</dbReference>
<sequence>MSFYELRQYPIYPGKMDEWVKYMEEVIIPFQVSKGMVITGSFRSEDDLTYVWTRRFESDKQLTELYEKVYKSDTWIHQISPRIPSMIDRSGIKIVRLIATPKSTVH</sequence>
<dbReference type="AlphaFoldDB" id="A0A520S2D1"/>
<organism evidence="2 3">
    <name type="scientific">OM182 bacterium</name>
    <dbReference type="NCBI Taxonomy" id="2510334"/>
    <lineage>
        <taxon>Bacteria</taxon>
        <taxon>Pseudomonadati</taxon>
        <taxon>Pseudomonadota</taxon>
        <taxon>Gammaproteobacteria</taxon>
        <taxon>OMG group</taxon>
        <taxon>OM182 clade</taxon>
    </lineage>
</organism>
<name>A0A520S2D1_9GAMM</name>
<reference evidence="2 3" key="1">
    <citation type="submission" date="2019-02" db="EMBL/GenBank/DDBJ databases">
        <title>Prokaryotic population dynamics and viral predation in marine succession experiment using metagenomics: the confinement effect.</title>
        <authorList>
            <person name="Haro-Moreno J.M."/>
            <person name="Rodriguez-Valera F."/>
            <person name="Lopez-Perez M."/>
        </authorList>
    </citation>
    <scope>NUCLEOTIDE SEQUENCE [LARGE SCALE GENOMIC DNA]</scope>
    <source>
        <strain evidence="2">MED-G157</strain>
    </source>
</reference>
<feature type="domain" description="NIPSNAP" evidence="1">
    <location>
        <begin position="4"/>
        <end position="95"/>
    </location>
</feature>
<evidence type="ECO:0000259" key="1">
    <source>
        <dbReference type="Pfam" id="PF07978"/>
    </source>
</evidence>